<dbReference type="InterPro" id="IPR000719">
    <property type="entry name" value="Prot_kinase_dom"/>
</dbReference>
<keyword evidence="3" id="KW-0433">Leucine-rich repeat</keyword>
<dbReference type="Pfam" id="PF07714">
    <property type="entry name" value="PK_Tyr_Ser-Thr"/>
    <property type="match status" value="1"/>
</dbReference>
<evidence type="ECO:0000256" key="7">
    <source>
        <dbReference type="ARBA" id="ARBA00022989"/>
    </source>
</evidence>
<evidence type="ECO:0000259" key="13">
    <source>
        <dbReference type="PROSITE" id="PS50011"/>
    </source>
</evidence>
<protein>
    <recommendedName>
        <fullName evidence="13">Protein kinase domain-containing protein</fullName>
    </recommendedName>
</protein>
<comment type="subcellular location">
    <subcellularLocation>
        <location evidence="1">Cell membrane</location>
        <topology evidence="1">Single-pass membrane protein</topology>
    </subcellularLocation>
    <subcellularLocation>
        <location evidence="2">Membrane</location>
        <topology evidence="2">Single-pass type I membrane protein</topology>
    </subcellularLocation>
</comment>
<keyword evidence="6" id="KW-0677">Repeat</keyword>
<evidence type="ECO:0000256" key="3">
    <source>
        <dbReference type="ARBA" id="ARBA00022614"/>
    </source>
</evidence>
<gene>
    <name evidence="14" type="ORF">RHGRI_028302</name>
</gene>
<dbReference type="SUPFAM" id="SSF52058">
    <property type="entry name" value="L domain-like"/>
    <property type="match status" value="1"/>
</dbReference>
<evidence type="ECO:0000256" key="9">
    <source>
        <dbReference type="ARBA" id="ARBA00023170"/>
    </source>
</evidence>
<dbReference type="EMBL" id="JACTNZ010000010">
    <property type="protein sequence ID" value="KAG5527366.1"/>
    <property type="molecule type" value="Genomic_DNA"/>
</dbReference>
<dbReference type="FunFam" id="3.80.10.10:FF:000400">
    <property type="entry name" value="Nuclear pore complex protein NUP107"/>
    <property type="match status" value="1"/>
</dbReference>
<dbReference type="Gene3D" id="1.10.510.10">
    <property type="entry name" value="Transferase(Phosphotransferase) domain 1"/>
    <property type="match status" value="1"/>
</dbReference>
<dbReference type="GO" id="GO:0005524">
    <property type="term" value="F:ATP binding"/>
    <property type="evidence" value="ECO:0007669"/>
    <property type="project" value="InterPro"/>
</dbReference>
<evidence type="ECO:0000256" key="1">
    <source>
        <dbReference type="ARBA" id="ARBA00004162"/>
    </source>
</evidence>
<reference evidence="14" key="1">
    <citation type="submission" date="2020-08" db="EMBL/GenBank/DDBJ databases">
        <title>Plant Genome Project.</title>
        <authorList>
            <person name="Zhang R.-G."/>
        </authorList>
    </citation>
    <scope>NUCLEOTIDE SEQUENCE</scope>
    <source>
        <strain evidence="14">WSP0</strain>
        <tissue evidence="14">Leaf</tissue>
    </source>
</reference>
<keyword evidence="9" id="KW-0675">Receptor</keyword>
<dbReference type="GO" id="GO:0004672">
    <property type="term" value="F:protein kinase activity"/>
    <property type="evidence" value="ECO:0007669"/>
    <property type="project" value="InterPro"/>
</dbReference>
<dbReference type="InterPro" id="IPR013210">
    <property type="entry name" value="LRR_N_plant-typ"/>
</dbReference>
<evidence type="ECO:0000256" key="4">
    <source>
        <dbReference type="ARBA" id="ARBA00022692"/>
    </source>
</evidence>
<feature type="chain" id="PRO_5043764567" description="Protein kinase domain-containing protein" evidence="12">
    <location>
        <begin position="34"/>
        <end position="639"/>
    </location>
</feature>
<evidence type="ECO:0000256" key="11">
    <source>
        <dbReference type="SAM" id="Phobius"/>
    </source>
</evidence>
<keyword evidence="7 11" id="KW-1133">Transmembrane helix</keyword>
<feature type="domain" description="Protein kinase" evidence="13">
    <location>
        <begin position="311"/>
        <end position="594"/>
    </location>
</feature>
<dbReference type="GO" id="GO:0005886">
    <property type="term" value="C:plasma membrane"/>
    <property type="evidence" value="ECO:0007669"/>
    <property type="project" value="UniProtKB-SubCell"/>
</dbReference>
<evidence type="ECO:0000256" key="12">
    <source>
        <dbReference type="SAM" id="SignalP"/>
    </source>
</evidence>
<dbReference type="SUPFAM" id="SSF56112">
    <property type="entry name" value="Protein kinase-like (PK-like)"/>
    <property type="match status" value="1"/>
</dbReference>
<evidence type="ECO:0000256" key="8">
    <source>
        <dbReference type="ARBA" id="ARBA00023136"/>
    </source>
</evidence>
<dbReference type="PANTHER" id="PTHR27000:SF803">
    <property type="entry name" value="RECEPTOR-LIKE PROTEIN 45"/>
    <property type="match status" value="1"/>
</dbReference>
<evidence type="ECO:0000256" key="2">
    <source>
        <dbReference type="ARBA" id="ARBA00004479"/>
    </source>
</evidence>
<evidence type="ECO:0000256" key="6">
    <source>
        <dbReference type="ARBA" id="ARBA00022737"/>
    </source>
</evidence>
<feature type="signal peptide" evidence="12">
    <location>
        <begin position="1"/>
        <end position="33"/>
    </location>
</feature>
<keyword evidence="5 12" id="KW-0732">Signal</keyword>
<dbReference type="InterPro" id="IPR011009">
    <property type="entry name" value="Kinase-like_dom_sf"/>
</dbReference>
<evidence type="ECO:0000313" key="14">
    <source>
        <dbReference type="EMBL" id="KAG5527366.1"/>
    </source>
</evidence>
<dbReference type="InterPro" id="IPR001611">
    <property type="entry name" value="Leu-rich_rpt"/>
</dbReference>
<dbReference type="AlphaFoldDB" id="A0AAV6IFB2"/>
<dbReference type="PROSITE" id="PS50011">
    <property type="entry name" value="PROTEIN_KINASE_DOM"/>
    <property type="match status" value="1"/>
</dbReference>
<sequence>MSTSNTMTCFRGLTCFLLLVLVFGCAILPPVFSEDDKICLQGVKNAVANPSTLNSWTFSNNTVGFICSFVGATCWNDRENRIIGLDLGDMSLGGQIPSALQYCYSLTSLDLSGNNLTGPIPDDICVWLPYLVTLDLSNNQLTGPIPDDFANCTFLNRLVLSDNQLSGFVPSQLASLARLKTISVANNELSGTIPSGLSSFDSAGFEGNSGLCGAPLGKCGALSQRRLAVFVAAGVFGAVTVAALLLFVSGVCLFYFSKPSWRRKRGYEVGSDGDGSWTDRLRAHKLVQVSLFQKPLVKVKLADLMAATNNFSVDNIVSSTRTGTTYMAILPDGSSLAIKRLNYCKLSKKQFLTEMNSLGQLRHPNLVPLLGYCVVEGEKLLVYKHMSSGTLTSTLNGNPSELDWPTRFRVSFGAARGLAWLHHSRQPPVLHGNISSSAILLDEGFDARIIDFGLARLVTSDDMNESSFVNGDLGEFGNMAPEYLLSTMVASLKGDVYCFGMVLLELATGQRPLDLSNADEGFQVYLVDWVSQLSSSGRLKDAIDKSLCGRGHDEEIVQFLRIACHCVVSRPEDRWSMFQVYESLKSIAEEHGFSEQYDEYPLLFGRQDTNNQTKIWSKSLEQYEEYPLLFGRQDTNNQA</sequence>
<dbReference type="InterPro" id="IPR001245">
    <property type="entry name" value="Ser-Thr/Tyr_kinase_cat_dom"/>
</dbReference>
<keyword evidence="8 11" id="KW-0472">Membrane</keyword>
<evidence type="ECO:0000256" key="5">
    <source>
        <dbReference type="ARBA" id="ARBA00022729"/>
    </source>
</evidence>
<proteinExistence type="predicted"/>
<dbReference type="Pfam" id="PF00560">
    <property type="entry name" value="LRR_1"/>
    <property type="match status" value="1"/>
</dbReference>
<dbReference type="Pfam" id="PF13855">
    <property type="entry name" value="LRR_8"/>
    <property type="match status" value="1"/>
</dbReference>
<dbReference type="Gene3D" id="3.80.10.10">
    <property type="entry name" value="Ribonuclease Inhibitor"/>
    <property type="match status" value="1"/>
</dbReference>
<accession>A0AAV6IFB2</accession>
<keyword evidence="4 11" id="KW-0812">Transmembrane</keyword>
<dbReference type="FunFam" id="3.30.200.20:FF:000428">
    <property type="entry name" value="Inactive LRR receptor-like serine/threonine-protein kinase BIR2"/>
    <property type="match status" value="1"/>
</dbReference>
<keyword evidence="10" id="KW-0325">Glycoprotein</keyword>
<dbReference type="Gene3D" id="3.30.200.20">
    <property type="entry name" value="Phosphorylase Kinase, domain 1"/>
    <property type="match status" value="1"/>
</dbReference>
<dbReference type="CDD" id="cd14066">
    <property type="entry name" value="STKc_IRAK"/>
    <property type="match status" value="1"/>
</dbReference>
<evidence type="ECO:0000256" key="10">
    <source>
        <dbReference type="ARBA" id="ARBA00023180"/>
    </source>
</evidence>
<dbReference type="PANTHER" id="PTHR27000">
    <property type="entry name" value="LEUCINE-RICH REPEAT RECEPTOR-LIKE PROTEIN KINASE FAMILY PROTEIN-RELATED"/>
    <property type="match status" value="1"/>
</dbReference>
<dbReference type="InterPro" id="IPR032675">
    <property type="entry name" value="LRR_dom_sf"/>
</dbReference>
<dbReference type="Pfam" id="PF08263">
    <property type="entry name" value="LRRNT_2"/>
    <property type="match status" value="1"/>
</dbReference>
<organism evidence="14 15">
    <name type="scientific">Rhododendron griersonianum</name>
    <dbReference type="NCBI Taxonomy" id="479676"/>
    <lineage>
        <taxon>Eukaryota</taxon>
        <taxon>Viridiplantae</taxon>
        <taxon>Streptophyta</taxon>
        <taxon>Embryophyta</taxon>
        <taxon>Tracheophyta</taxon>
        <taxon>Spermatophyta</taxon>
        <taxon>Magnoliopsida</taxon>
        <taxon>eudicotyledons</taxon>
        <taxon>Gunneridae</taxon>
        <taxon>Pentapetalae</taxon>
        <taxon>asterids</taxon>
        <taxon>Ericales</taxon>
        <taxon>Ericaceae</taxon>
        <taxon>Ericoideae</taxon>
        <taxon>Rhodoreae</taxon>
        <taxon>Rhododendron</taxon>
    </lineage>
</organism>
<feature type="transmembrane region" description="Helical" evidence="11">
    <location>
        <begin position="227"/>
        <end position="256"/>
    </location>
</feature>
<comment type="caution">
    <text evidence="14">The sequence shown here is derived from an EMBL/GenBank/DDBJ whole genome shotgun (WGS) entry which is preliminary data.</text>
</comment>
<evidence type="ECO:0000313" key="15">
    <source>
        <dbReference type="Proteomes" id="UP000823749"/>
    </source>
</evidence>
<name>A0AAV6IFB2_9ERIC</name>
<dbReference type="PRINTS" id="PR00019">
    <property type="entry name" value="LEURICHRPT"/>
</dbReference>
<keyword evidence="15" id="KW-1185">Reference proteome</keyword>
<dbReference type="Proteomes" id="UP000823749">
    <property type="component" value="Chromosome 10"/>
</dbReference>